<evidence type="ECO:0000313" key="1">
    <source>
        <dbReference type="EMBL" id="KAF2811341.1"/>
    </source>
</evidence>
<reference evidence="3" key="3">
    <citation type="submission" date="2025-04" db="UniProtKB">
        <authorList>
            <consortium name="RefSeq"/>
        </authorList>
    </citation>
    <scope>IDENTIFICATION</scope>
    <source>
        <strain evidence="3">CBS 304.34</strain>
    </source>
</reference>
<name>A0A6A6YRE1_9PEZI</name>
<dbReference type="Proteomes" id="UP000504636">
    <property type="component" value="Unplaced"/>
</dbReference>
<dbReference type="AlphaFoldDB" id="A0A6A6YRE1"/>
<accession>A0A6A6YRE1</accession>
<protein>
    <submittedName>
        <fullName evidence="1 3">Uncharacterized protein</fullName>
    </submittedName>
</protein>
<keyword evidence="2" id="KW-1185">Reference proteome</keyword>
<organism evidence="1">
    <name type="scientific">Mytilinidion resinicola</name>
    <dbReference type="NCBI Taxonomy" id="574789"/>
    <lineage>
        <taxon>Eukaryota</taxon>
        <taxon>Fungi</taxon>
        <taxon>Dikarya</taxon>
        <taxon>Ascomycota</taxon>
        <taxon>Pezizomycotina</taxon>
        <taxon>Dothideomycetes</taxon>
        <taxon>Pleosporomycetidae</taxon>
        <taxon>Mytilinidiales</taxon>
        <taxon>Mytilinidiaceae</taxon>
        <taxon>Mytilinidion</taxon>
    </lineage>
</organism>
<reference evidence="1 3" key="1">
    <citation type="journal article" date="2020" name="Stud. Mycol.">
        <title>101 Dothideomycetes genomes: a test case for predicting lifestyles and emergence of pathogens.</title>
        <authorList>
            <person name="Haridas S."/>
            <person name="Albert R."/>
            <person name="Binder M."/>
            <person name="Bloem J."/>
            <person name="Labutti K."/>
            <person name="Salamov A."/>
            <person name="Andreopoulos B."/>
            <person name="Baker S."/>
            <person name="Barry K."/>
            <person name="Bills G."/>
            <person name="Bluhm B."/>
            <person name="Cannon C."/>
            <person name="Castanera R."/>
            <person name="Culley D."/>
            <person name="Daum C."/>
            <person name="Ezra D."/>
            <person name="Gonzalez J."/>
            <person name="Henrissat B."/>
            <person name="Kuo A."/>
            <person name="Liang C."/>
            <person name="Lipzen A."/>
            <person name="Lutzoni F."/>
            <person name="Magnuson J."/>
            <person name="Mondo S."/>
            <person name="Nolan M."/>
            <person name="Ohm R."/>
            <person name="Pangilinan J."/>
            <person name="Park H.-J."/>
            <person name="Ramirez L."/>
            <person name="Alfaro M."/>
            <person name="Sun H."/>
            <person name="Tritt A."/>
            <person name="Yoshinaga Y."/>
            <person name="Zwiers L.-H."/>
            <person name="Turgeon B."/>
            <person name="Goodwin S."/>
            <person name="Spatafora J."/>
            <person name="Crous P."/>
            <person name="Grigoriev I."/>
        </authorList>
    </citation>
    <scope>NUCLEOTIDE SEQUENCE</scope>
    <source>
        <strain evidence="1 3">CBS 304.34</strain>
    </source>
</reference>
<dbReference type="RefSeq" id="XP_033578305.1">
    <property type="nucleotide sequence ID" value="XM_033713925.1"/>
</dbReference>
<evidence type="ECO:0000313" key="3">
    <source>
        <dbReference type="RefSeq" id="XP_033578305.1"/>
    </source>
</evidence>
<reference evidence="3" key="2">
    <citation type="submission" date="2020-04" db="EMBL/GenBank/DDBJ databases">
        <authorList>
            <consortium name="NCBI Genome Project"/>
        </authorList>
    </citation>
    <scope>NUCLEOTIDE SEQUENCE</scope>
    <source>
        <strain evidence="3">CBS 304.34</strain>
    </source>
</reference>
<gene>
    <name evidence="1 3" type="ORF">BDZ99DRAFT_274064</name>
</gene>
<proteinExistence type="predicted"/>
<dbReference type="EMBL" id="MU003698">
    <property type="protein sequence ID" value="KAF2811341.1"/>
    <property type="molecule type" value="Genomic_DNA"/>
</dbReference>
<sequence length="167" mass="18720">MPRKNFEVELADADHKPRDSMVTTQQIENATLAHLYNAPRCCNTLNYSGFIGEHWVYPGVNGRLSSLVDTYRLGACSRRSSISASSTATQAERMASCQAAHLTTWSIFCPSSRIWQRSPWSSPEMSRNSSVAIMGRCRWCSLATCSCSSRWTRRTRTQISRGGDQES</sequence>
<evidence type="ECO:0000313" key="2">
    <source>
        <dbReference type="Proteomes" id="UP000504636"/>
    </source>
</evidence>
<dbReference type="GeneID" id="54454818"/>